<organism evidence="2 3">
    <name type="scientific">Penicillium olsonii</name>
    <dbReference type="NCBI Taxonomy" id="99116"/>
    <lineage>
        <taxon>Eukaryota</taxon>
        <taxon>Fungi</taxon>
        <taxon>Dikarya</taxon>
        <taxon>Ascomycota</taxon>
        <taxon>Pezizomycotina</taxon>
        <taxon>Eurotiomycetes</taxon>
        <taxon>Eurotiomycetidae</taxon>
        <taxon>Eurotiales</taxon>
        <taxon>Aspergillaceae</taxon>
        <taxon>Penicillium</taxon>
    </lineage>
</organism>
<gene>
    <name evidence="2" type="ORF">POLS_LOCUS6383</name>
</gene>
<evidence type="ECO:0000313" key="3">
    <source>
        <dbReference type="Proteomes" id="UP001153618"/>
    </source>
</evidence>
<dbReference type="SUPFAM" id="SSF53474">
    <property type="entry name" value="alpha/beta-Hydrolases"/>
    <property type="match status" value="1"/>
</dbReference>
<accession>A0A9W4MY56</accession>
<dbReference type="InterPro" id="IPR051411">
    <property type="entry name" value="Polyketide_trans_af380"/>
</dbReference>
<dbReference type="AlphaFoldDB" id="A0A9W4MY56"/>
<evidence type="ECO:0000313" key="2">
    <source>
        <dbReference type="EMBL" id="CAG8162143.1"/>
    </source>
</evidence>
<dbReference type="Gene3D" id="3.40.50.1820">
    <property type="entry name" value="alpha/beta hydrolase"/>
    <property type="match status" value="1"/>
</dbReference>
<comment type="similarity">
    <text evidence="1">Belongs to the polyketide transferase af380 family.</text>
</comment>
<dbReference type="OrthoDB" id="2498029at2759"/>
<dbReference type="GO" id="GO:0072330">
    <property type="term" value="P:monocarboxylic acid biosynthetic process"/>
    <property type="evidence" value="ECO:0007669"/>
    <property type="project" value="UniProtKB-ARBA"/>
</dbReference>
<dbReference type="InterPro" id="IPR029058">
    <property type="entry name" value="AB_hydrolase_fold"/>
</dbReference>
<protein>
    <submittedName>
        <fullName evidence="2">Uncharacterized protein</fullName>
    </submittedName>
</protein>
<proteinExistence type="inferred from homology"/>
<dbReference type="EMBL" id="CAJVOS010000036">
    <property type="protein sequence ID" value="CAG8162143.1"/>
    <property type="molecule type" value="Genomic_DNA"/>
</dbReference>
<keyword evidence="3" id="KW-1185">Reference proteome</keyword>
<dbReference type="GO" id="GO:0017000">
    <property type="term" value="P:antibiotic biosynthetic process"/>
    <property type="evidence" value="ECO:0007669"/>
    <property type="project" value="UniProtKB-ARBA"/>
</dbReference>
<dbReference type="Proteomes" id="UP001153618">
    <property type="component" value="Unassembled WGS sequence"/>
</dbReference>
<name>A0A9W4MY56_PENOL</name>
<reference evidence="2" key="1">
    <citation type="submission" date="2021-07" db="EMBL/GenBank/DDBJ databases">
        <authorList>
            <person name="Branca A.L. A."/>
        </authorList>
    </citation>
    <scope>NUCLEOTIDE SEQUENCE</scope>
</reference>
<dbReference type="PANTHER" id="PTHR47751">
    <property type="entry name" value="SUPERFAMILY HYDROLASE, PUTATIVE (AFU_ORTHOLOGUE AFUA_2G16580)-RELATED"/>
    <property type="match status" value="1"/>
</dbReference>
<evidence type="ECO:0000256" key="1">
    <source>
        <dbReference type="ARBA" id="ARBA00029464"/>
    </source>
</evidence>
<comment type="caution">
    <text evidence="2">The sequence shown here is derived from an EMBL/GenBank/DDBJ whole genome shotgun (WGS) entry which is preliminary data.</text>
</comment>
<dbReference type="PANTHER" id="PTHR47751:SF1">
    <property type="entry name" value="SUPERFAMILY HYDROLASE, PUTATIVE (AFU_ORTHOLOGUE AFUA_2G16580)-RELATED"/>
    <property type="match status" value="1"/>
</dbReference>
<dbReference type="Gene3D" id="1.10.10.800">
    <property type="match status" value="1"/>
</dbReference>
<sequence>MISTIAATVRNSPKTVSFSNGSNGSLVGHLYLPKTYECNQRYPAVIVGGSMASVKEQMSGTYASQLANHGIIAMAIDYTNWGESSGAERSSEVPTQKTKDLSSAVSYLVNRKDVAATALLGICTSGGNILYAAAEDRRVRALVTVAGFFGEPDLLLTLFGADGVESRKTSGRQARDLYRETGEIEIIKAYSDAEPAASKTPKDSYYMDQSRGGGVRAWRNSFAVMSWESWLAFDPVAKASRVTTPTLMIHSQKAAFPTQASKVYDLLAGPKECIWTEATHFDFYDNTETVQDAVQQIAGFLHKTLML</sequence>